<dbReference type="Pfam" id="PF00753">
    <property type="entry name" value="Lactamase_B"/>
    <property type="match status" value="1"/>
</dbReference>
<comment type="caution">
    <text evidence="2">The sequence shown here is derived from an EMBL/GenBank/DDBJ whole genome shotgun (WGS) entry which is preliminary data.</text>
</comment>
<dbReference type="Proteomes" id="UP000597444">
    <property type="component" value="Unassembled WGS sequence"/>
</dbReference>
<evidence type="ECO:0000313" key="2">
    <source>
        <dbReference type="EMBL" id="GHO99835.1"/>
    </source>
</evidence>
<dbReference type="SUPFAM" id="SSF56281">
    <property type="entry name" value="Metallo-hydrolase/oxidoreductase"/>
    <property type="match status" value="1"/>
</dbReference>
<dbReference type="EMBL" id="BNJK01000002">
    <property type="protein sequence ID" value="GHO99835.1"/>
    <property type="molecule type" value="Genomic_DNA"/>
</dbReference>
<organism evidence="2 3">
    <name type="scientific">Reticulibacter mediterranei</name>
    <dbReference type="NCBI Taxonomy" id="2778369"/>
    <lineage>
        <taxon>Bacteria</taxon>
        <taxon>Bacillati</taxon>
        <taxon>Chloroflexota</taxon>
        <taxon>Ktedonobacteria</taxon>
        <taxon>Ktedonobacterales</taxon>
        <taxon>Reticulibacteraceae</taxon>
        <taxon>Reticulibacter</taxon>
    </lineage>
</organism>
<dbReference type="AlphaFoldDB" id="A0A8J3N8S1"/>
<feature type="domain" description="Metallo-beta-lactamase" evidence="1">
    <location>
        <begin position="79"/>
        <end position="128"/>
    </location>
</feature>
<keyword evidence="3" id="KW-1185">Reference proteome</keyword>
<dbReference type="CDD" id="cd07713">
    <property type="entry name" value="DHPS-like_MBL-fold"/>
    <property type="match status" value="1"/>
</dbReference>
<dbReference type="InterPro" id="IPR041712">
    <property type="entry name" value="DHPS-like_MBL-fold"/>
</dbReference>
<dbReference type="PANTHER" id="PTHR13754">
    <property type="entry name" value="METALLO-BETA-LACTAMASE SUPERFAMILY PROTEIN"/>
    <property type="match status" value="1"/>
</dbReference>
<dbReference type="RefSeq" id="WP_220210453.1">
    <property type="nucleotide sequence ID" value="NZ_BNJK01000002.1"/>
</dbReference>
<reference evidence="2" key="1">
    <citation type="submission" date="2020-10" db="EMBL/GenBank/DDBJ databases">
        <title>Taxonomic study of unclassified bacteria belonging to the class Ktedonobacteria.</title>
        <authorList>
            <person name="Yabe S."/>
            <person name="Wang C.M."/>
            <person name="Zheng Y."/>
            <person name="Sakai Y."/>
            <person name="Cavaletti L."/>
            <person name="Monciardini P."/>
            <person name="Donadio S."/>
        </authorList>
    </citation>
    <scope>NUCLEOTIDE SEQUENCE</scope>
    <source>
        <strain evidence="2">ID150040</strain>
    </source>
</reference>
<evidence type="ECO:0000313" key="3">
    <source>
        <dbReference type="Proteomes" id="UP000597444"/>
    </source>
</evidence>
<name>A0A8J3N8S1_9CHLR</name>
<dbReference type="GO" id="GO:0016740">
    <property type="term" value="F:transferase activity"/>
    <property type="evidence" value="ECO:0007669"/>
    <property type="project" value="TreeGrafter"/>
</dbReference>
<proteinExistence type="predicted"/>
<accession>A0A8J3N8S1</accession>
<dbReference type="Gene3D" id="3.60.15.10">
    <property type="entry name" value="Ribonuclease Z/Hydroxyacylglutathione hydrolase-like"/>
    <property type="match status" value="1"/>
</dbReference>
<sequence>MQSIALHPIQSVTITIVLDNLFDGLLPNQGVAKRPGFSSQKLRLPATTMEERVTFDTPQAQHGFSALITLPIEGRLHQILFDTGSTPNGLVENMRVLDLSPKDIETVVLSHGHFDHTTGLDGLARTLGRANLPLLIHPEFWNRRRLMIPGRNPMEFPTTSKSALQGVGFEIIEERRPSFLLNGSLLITGEVDRTTSFEHGMPGQQAFRGGEWVADSLILDDQALVLNVQDKGLVVLTGCGHSGVVNVVRYAQKLTGIEQVYAILGGFHLSGAVFEPLIDQTCDALAAFEPKVLVPTHCTGFRAIHQLAARLPAAFIQSSVGTRFEL</sequence>
<dbReference type="InterPro" id="IPR036866">
    <property type="entry name" value="RibonucZ/Hydroxyglut_hydro"/>
</dbReference>
<dbReference type="InterPro" id="IPR001279">
    <property type="entry name" value="Metallo-B-lactamas"/>
</dbReference>
<dbReference type="InterPro" id="IPR052926">
    <property type="entry name" value="Metallo-beta-lactamase_dom"/>
</dbReference>
<dbReference type="PANTHER" id="PTHR13754:SF18">
    <property type="entry name" value="7,8-DIHYDROPTERIN-6-METHYL-4-(BETA-D-RIBOFURANOSYL)-AMINOBENZENE-5'-PHOSPHATE SYNTHASE"/>
    <property type="match status" value="1"/>
</dbReference>
<evidence type="ECO:0000259" key="1">
    <source>
        <dbReference type="Pfam" id="PF00753"/>
    </source>
</evidence>
<protein>
    <submittedName>
        <fullName evidence="2">MBL fold metallo-hydrolase</fullName>
    </submittedName>
</protein>
<gene>
    <name evidence="2" type="ORF">KSF_098830</name>
</gene>